<keyword evidence="2" id="KW-1185">Reference proteome</keyword>
<gene>
    <name evidence="1" type="ORF">GCM10010981_46100</name>
</gene>
<dbReference type="EMBL" id="BMJA01000007">
    <property type="protein sequence ID" value="GGA51481.1"/>
    <property type="molecule type" value="Genomic_DNA"/>
</dbReference>
<evidence type="ECO:0000313" key="1">
    <source>
        <dbReference type="EMBL" id="GGA51481.1"/>
    </source>
</evidence>
<reference evidence="2" key="1">
    <citation type="journal article" date="2019" name="Int. J. Syst. Evol. Microbiol.">
        <title>The Global Catalogue of Microorganisms (GCM) 10K type strain sequencing project: providing services to taxonomists for standard genome sequencing and annotation.</title>
        <authorList>
            <consortium name="The Broad Institute Genomics Platform"/>
            <consortium name="The Broad Institute Genome Sequencing Center for Infectious Disease"/>
            <person name="Wu L."/>
            <person name="Ma J."/>
        </authorList>
    </citation>
    <scope>NUCLEOTIDE SEQUENCE [LARGE SCALE GENOMIC DNA]</scope>
    <source>
        <strain evidence="2">CGMCC 1.15439</strain>
    </source>
</reference>
<organism evidence="1 2">
    <name type="scientific">Dyella nitratireducens</name>
    <dbReference type="NCBI Taxonomy" id="1849580"/>
    <lineage>
        <taxon>Bacteria</taxon>
        <taxon>Pseudomonadati</taxon>
        <taxon>Pseudomonadota</taxon>
        <taxon>Gammaproteobacteria</taxon>
        <taxon>Lysobacterales</taxon>
        <taxon>Rhodanobacteraceae</taxon>
        <taxon>Dyella</taxon>
    </lineage>
</organism>
<accession>A0ABQ1GXM8</accession>
<name>A0ABQ1GXM8_9GAMM</name>
<dbReference type="Proteomes" id="UP000620046">
    <property type="component" value="Unassembled WGS sequence"/>
</dbReference>
<evidence type="ECO:0000313" key="2">
    <source>
        <dbReference type="Proteomes" id="UP000620046"/>
    </source>
</evidence>
<sequence length="66" mass="7094">MVEDEYPASTALQKYSLVMAAHVIFELLLAAQVGRSDVAATIRCRTSADMDIVLSKCSACVRAESS</sequence>
<comment type="caution">
    <text evidence="1">The sequence shown here is derived from an EMBL/GenBank/DDBJ whole genome shotgun (WGS) entry which is preliminary data.</text>
</comment>
<protein>
    <submittedName>
        <fullName evidence="1">Uncharacterized protein</fullName>
    </submittedName>
</protein>
<proteinExistence type="predicted"/>